<evidence type="ECO:0000259" key="6">
    <source>
        <dbReference type="Pfam" id="PF00155"/>
    </source>
</evidence>
<evidence type="ECO:0000256" key="3">
    <source>
        <dbReference type="ARBA" id="ARBA00022679"/>
    </source>
</evidence>
<accession>A0A7D5XCY6</accession>
<evidence type="ECO:0000256" key="2">
    <source>
        <dbReference type="ARBA" id="ARBA00011738"/>
    </source>
</evidence>
<evidence type="ECO:0000256" key="5">
    <source>
        <dbReference type="RuleBase" id="RU003693"/>
    </source>
</evidence>
<dbReference type="EC" id="2.3.1.29" evidence="7"/>
<keyword evidence="3 7" id="KW-0808">Transferase</keyword>
<dbReference type="Gene3D" id="3.40.640.10">
    <property type="entry name" value="Type I PLP-dependent aspartate aminotransferase-like (Major domain)"/>
    <property type="match status" value="1"/>
</dbReference>
<feature type="domain" description="Aminotransferase class I/classII large" evidence="6">
    <location>
        <begin position="41"/>
        <end position="380"/>
    </location>
</feature>
<dbReference type="InterPro" id="IPR015424">
    <property type="entry name" value="PyrdxlP-dep_Trfase"/>
</dbReference>
<dbReference type="GO" id="GO:0008890">
    <property type="term" value="F:glycine C-acetyltransferase activity"/>
    <property type="evidence" value="ECO:0007669"/>
    <property type="project" value="UniProtKB-EC"/>
</dbReference>
<dbReference type="PROSITE" id="PS00599">
    <property type="entry name" value="AA_TRANSFER_CLASS_2"/>
    <property type="match status" value="1"/>
</dbReference>
<dbReference type="FunFam" id="3.40.640.10:FF:000006">
    <property type="entry name" value="5-aminolevulinate synthase, mitochondrial"/>
    <property type="match status" value="1"/>
</dbReference>
<dbReference type="InterPro" id="IPR015422">
    <property type="entry name" value="PyrdxlP-dep_Trfase_small"/>
</dbReference>
<dbReference type="CDD" id="cd06454">
    <property type="entry name" value="KBL_like"/>
    <property type="match status" value="1"/>
</dbReference>
<dbReference type="EMBL" id="CP058998">
    <property type="protein sequence ID" value="QLJ52951.1"/>
    <property type="molecule type" value="Genomic_DNA"/>
</dbReference>
<dbReference type="Gene3D" id="3.90.1150.10">
    <property type="entry name" value="Aspartate Aminotransferase, domain 1"/>
    <property type="match status" value="1"/>
</dbReference>
<dbReference type="PANTHER" id="PTHR13693:SF3">
    <property type="entry name" value="LD36009P"/>
    <property type="match status" value="1"/>
</dbReference>
<dbReference type="GO" id="GO:0030170">
    <property type="term" value="F:pyridoxal phosphate binding"/>
    <property type="evidence" value="ECO:0007669"/>
    <property type="project" value="InterPro"/>
</dbReference>
<dbReference type="KEGG" id="flt:Sv326_0776"/>
<dbReference type="InterPro" id="IPR010962">
    <property type="entry name" value="AONS_Archaea/Firmicutes"/>
</dbReference>
<keyword evidence="4 5" id="KW-0663">Pyridoxal phosphate</keyword>
<comment type="cofactor">
    <cofactor evidence="1 5">
        <name>pyridoxal 5'-phosphate</name>
        <dbReference type="ChEBI" id="CHEBI:597326"/>
    </cofactor>
</comment>
<proteinExistence type="inferred from homology"/>
<dbReference type="AlphaFoldDB" id="A0A7D5XCY6"/>
<dbReference type="PANTHER" id="PTHR13693">
    <property type="entry name" value="CLASS II AMINOTRANSFERASE/8-AMINO-7-OXONONANOATE SYNTHASE"/>
    <property type="match status" value="1"/>
</dbReference>
<keyword evidence="7" id="KW-0436">Ligase</keyword>
<dbReference type="Proteomes" id="UP000510821">
    <property type="component" value="Chromosome"/>
</dbReference>
<dbReference type="InterPro" id="IPR001917">
    <property type="entry name" value="Aminotrans_II_pyridoxalP_BS"/>
</dbReference>
<organism evidence="7 8">
    <name type="scientific">Fermentimicrarchaeum limneticum</name>
    <dbReference type="NCBI Taxonomy" id="2795018"/>
    <lineage>
        <taxon>Archaea</taxon>
        <taxon>Candidatus Micrarchaeota</taxon>
        <taxon>Candidatus Fermentimicrarchaeales</taxon>
        <taxon>Candidatus Fermentimicrarchaeaceae</taxon>
        <taxon>Candidatus Fermentimicrarchaeum</taxon>
    </lineage>
</organism>
<comment type="subunit">
    <text evidence="2">Homodimer.</text>
</comment>
<dbReference type="GO" id="GO:0016874">
    <property type="term" value="F:ligase activity"/>
    <property type="evidence" value="ECO:0007669"/>
    <property type="project" value="UniProtKB-KW"/>
</dbReference>
<evidence type="ECO:0000313" key="8">
    <source>
        <dbReference type="Proteomes" id="UP000510821"/>
    </source>
</evidence>
<evidence type="ECO:0000313" key="7">
    <source>
        <dbReference type="EMBL" id="QLJ52951.1"/>
    </source>
</evidence>
<dbReference type="SUPFAM" id="SSF53383">
    <property type="entry name" value="PLP-dependent transferases"/>
    <property type="match status" value="1"/>
</dbReference>
<evidence type="ECO:0000256" key="4">
    <source>
        <dbReference type="ARBA" id="ARBA00022898"/>
    </source>
</evidence>
<keyword evidence="7" id="KW-0012">Acyltransferase</keyword>
<dbReference type="InterPro" id="IPR050087">
    <property type="entry name" value="AON_synthase_class-II"/>
</dbReference>
<dbReference type="InterPro" id="IPR015421">
    <property type="entry name" value="PyrdxlP-dep_Trfase_major"/>
</dbReference>
<dbReference type="Pfam" id="PF00155">
    <property type="entry name" value="Aminotran_1_2"/>
    <property type="match status" value="1"/>
</dbReference>
<protein>
    <submittedName>
        <fullName evidence="7">2-amino-3-ketobutyrate coenzyme A ligase</fullName>
        <ecNumber evidence="7">2.3.1.29</ecNumber>
    </submittedName>
</protein>
<comment type="similarity">
    <text evidence="5">Belongs to the class-II pyridoxal-phosphate-dependent aminotransferase family.</text>
</comment>
<name>A0A7D5XCY6_FERL1</name>
<dbReference type="NCBIfam" id="NF005394">
    <property type="entry name" value="PRK06939.1"/>
    <property type="match status" value="1"/>
</dbReference>
<reference evidence="8" key="1">
    <citation type="submission" date="2020-07" db="EMBL/GenBank/DDBJ databases">
        <title>Metabolic diversity and evolutionary history of the archaeal phylum ###Micrarchaeota### uncovered from a freshwater lake metagenome.</title>
        <authorList>
            <person name="Kadnikov V.V."/>
            <person name="Savvichev A.S."/>
            <person name="Mardanov A.V."/>
            <person name="Beletsky A.V."/>
            <person name="Chupakov A.V."/>
            <person name="Kokryatskaya N.M."/>
            <person name="Pimenov N.V."/>
            <person name="Ravin N.V."/>
        </authorList>
    </citation>
    <scope>NUCLEOTIDE SEQUENCE [LARGE SCALE GENOMIC DNA]</scope>
</reference>
<gene>
    <name evidence="7" type="ORF">Sv326_0776</name>
</gene>
<evidence type="ECO:0000256" key="1">
    <source>
        <dbReference type="ARBA" id="ARBA00001933"/>
    </source>
</evidence>
<dbReference type="InterPro" id="IPR004839">
    <property type="entry name" value="Aminotransferase_I/II_large"/>
</dbReference>
<sequence>MGSRLGFISTEIEEMKKKGLFKVPPILSSPQGARAVVNGREVINLSSNSYLQLTTNKKMKKAAIEMIRKYGVGTGAVRQIIGTMDIHEELEKKVANFKGAEAVLMFSSGVAANSGTIPTLVAEGDVVISDELNHGSIIDGVRLTKAERKIYPHLNMEALEKVLKESSAARRRLIITDGVFSMDGDIAPMDRIVELAERYDAITYVDDAHGEGVLGKNGRGIVDHFNLHGRVDVEMGTFSKAFGCMGGYVAGTNDLRSYLIQRARSFLFSTSHPPATVAAISTAIDVVLEQPKLFDKLWGNTKYFRKKLQKLGFNTGNSQTPIIPVITGESSLAQQLSTKLFEKGIYVNPIVYPMVAMDKARVRNIVTAGHKRKDLDAALAAYEEVGRELKLI</sequence>
<dbReference type="NCBIfam" id="TIGR01825">
    <property type="entry name" value="gly_Cac_T_rel"/>
    <property type="match status" value="1"/>
</dbReference>